<dbReference type="CDD" id="cd06171">
    <property type="entry name" value="Sigma70_r4"/>
    <property type="match status" value="1"/>
</dbReference>
<accession>A0A0P6XU75</accession>
<evidence type="ECO:0000313" key="8">
    <source>
        <dbReference type="EMBL" id="KPL78684.1"/>
    </source>
</evidence>
<feature type="domain" description="RNA polymerase sigma-70 region 2" evidence="6">
    <location>
        <begin position="24"/>
        <end position="89"/>
    </location>
</feature>
<dbReference type="Gene3D" id="1.10.1740.10">
    <property type="match status" value="1"/>
</dbReference>
<evidence type="ECO:0000256" key="3">
    <source>
        <dbReference type="ARBA" id="ARBA00023082"/>
    </source>
</evidence>
<dbReference type="STRING" id="1134406.ADN00_05380"/>
<dbReference type="InterPro" id="IPR007627">
    <property type="entry name" value="RNA_pol_sigma70_r2"/>
</dbReference>
<organism evidence="8 9">
    <name type="scientific">Ornatilinea apprima</name>
    <dbReference type="NCBI Taxonomy" id="1134406"/>
    <lineage>
        <taxon>Bacteria</taxon>
        <taxon>Bacillati</taxon>
        <taxon>Chloroflexota</taxon>
        <taxon>Anaerolineae</taxon>
        <taxon>Anaerolineales</taxon>
        <taxon>Anaerolineaceae</taxon>
        <taxon>Ornatilinea</taxon>
    </lineage>
</organism>
<keyword evidence="3" id="KW-0731">Sigma factor</keyword>
<dbReference type="InterPro" id="IPR013324">
    <property type="entry name" value="RNA_pol_sigma_r3/r4-like"/>
</dbReference>
<dbReference type="InterPro" id="IPR013325">
    <property type="entry name" value="RNA_pol_sigma_r2"/>
</dbReference>
<dbReference type="RefSeq" id="WP_075061948.1">
    <property type="nucleotide sequence ID" value="NZ_LGCL01000016.1"/>
</dbReference>
<dbReference type="OrthoDB" id="9784272at2"/>
<dbReference type="InterPro" id="IPR007630">
    <property type="entry name" value="RNA_pol_sigma70_r4"/>
</dbReference>
<dbReference type="GO" id="GO:0016987">
    <property type="term" value="F:sigma factor activity"/>
    <property type="evidence" value="ECO:0007669"/>
    <property type="project" value="UniProtKB-KW"/>
</dbReference>
<evidence type="ECO:0000259" key="6">
    <source>
        <dbReference type="Pfam" id="PF04542"/>
    </source>
</evidence>
<keyword evidence="9" id="KW-1185">Reference proteome</keyword>
<dbReference type="PANTHER" id="PTHR43133:SF57">
    <property type="entry name" value="RNA POLYMERASE SIGMA-70 FACTOR"/>
    <property type="match status" value="1"/>
</dbReference>
<dbReference type="AlphaFoldDB" id="A0A0P6XU75"/>
<dbReference type="Gene3D" id="1.10.10.10">
    <property type="entry name" value="Winged helix-like DNA-binding domain superfamily/Winged helix DNA-binding domain"/>
    <property type="match status" value="1"/>
</dbReference>
<evidence type="ECO:0008006" key="10">
    <source>
        <dbReference type="Google" id="ProtNLM"/>
    </source>
</evidence>
<keyword evidence="5" id="KW-0804">Transcription</keyword>
<dbReference type="GO" id="GO:0006352">
    <property type="term" value="P:DNA-templated transcription initiation"/>
    <property type="evidence" value="ECO:0007669"/>
    <property type="project" value="InterPro"/>
</dbReference>
<gene>
    <name evidence="8" type="ORF">ADN00_05380</name>
</gene>
<comment type="similarity">
    <text evidence="1">Belongs to the sigma-70 factor family. ECF subfamily.</text>
</comment>
<comment type="caution">
    <text evidence="8">The sequence shown here is derived from an EMBL/GenBank/DDBJ whole genome shotgun (WGS) entry which is preliminary data.</text>
</comment>
<dbReference type="SUPFAM" id="SSF88659">
    <property type="entry name" value="Sigma3 and sigma4 domains of RNA polymerase sigma factors"/>
    <property type="match status" value="1"/>
</dbReference>
<proteinExistence type="inferred from homology"/>
<dbReference type="GO" id="GO:0003677">
    <property type="term" value="F:DNA binding"/>
    <property type="evidence" value="ECO:0007669"/>
    <property type="project" value="UniProtKB-KW"/>
</dbReference>
<evidence type="ECO:0000256" key="2">
    <source>
        <dbReference type="ARBA" id="ARBA00023015"/>
    </source>
</evidence>
<dbReference type="EMBL" id="LGCL01000016">
    <property type="protein sequence ID" value="KPL78684.1"/>
    <property type="molecule type" value="Genomic_DNA"/>
</dbReference>
<dbReference type="InterPro" id="IPR036388">
    <property type="entry name" value="WH-like_DNA-bd_sf"/>
</dbReference>
<evidence type="ECO:0000259" key="7">
    <source>
        <dbReference type="Pfam" id="PF04545"/>
    </source>
</evidence>
<evidence type="ECO:0000313" key="9">
    <source>
        <dbReference type="Proteomes" id="UP000050417"/>
    </source>
</evidence>
<reference evidence="8 9" key="1">
    <citation type="submission" date="2015-07" db="EMBL/GenBank/DDBJ databases">
        <title>Genome sequence of Ornatilinea apprima DSM 23815.</title>
        <authorList>
            <person name="Hemp J."/>
            <person name="Ward L.M."/>
            <person name="Pace L.A."/>
            <person name="Fischer W.W."/>
        </authorList>
    </citation>
    <scope>NUCLEOTIDE SEQUENCE [LARGE SCALE GENOMIC DNA]</scope>
    <source>
        <strain evidence="8 9">P3M-1</strain>
    </source>
</reference>
<dbReference type="PANTHER" id="PTHR43133">
    <property type="entry name" value="RNA POLYMERASE ECF-TYPE SIGMA FACTO"/>
    <property type="match status" value="1"/>
</dbReference>
<feature type="domain" description="RNA polymerase sigma-70 region 4" evidence="7">
    <location>
        <begin position="126"/>
        <end position="175"/>
    </location>
</feature>
<dbReference type="Pfam" id="PF04542">
    <property type="entry name" value="Sigma70_r2"/>
    <property type="match status" value="1"/>
</dbReference>
<evidence type="ECO:0000256" key="5">
    <source>
        <dbReference type="ARBA" id="ARBA00023163"/>
    </source>
</evidence>
<dbReference type="InterPro" id="IPR039425">
    <property type="entry name" value="RNA_pol_sigma-70-like"/>
</dbReference>
<dbReference type="NCBIfam" id="TIGR02937">
    <property type="entry name" value="sigma70-ECF"/>
    <property type="match status" value="1"/>
</dbReference>
<name>A0A0P6XU75_9CHLR</name>
<evidence type="ECO:0000256" key="4">
    <source>
        <dbReference type="ARBA" id="ARBA00023125"/>
    </source>
</evidence>
<keyword evidence="2" id="KW-0805">Transcription regulation</keyword>
<dbReference type="Proteomes" id="UP000050417">
    <property type="component" value="Unassembled WGS sequence"/>
</dbReference>
<evidence type="ECO:0000256" key="1">
    <source>
        <dbReference type="ARBA" id="ARBA00010641"/>
    </source>
</evidence>
<keyword evidence="4" id="KW-0238">DNA-binding</keyword>
<protein>
    <recommendedName>
        <fullName evidence="10">Sigma-70 family RNA polymerase sigma factor</fullName>
    </recommendedName>
</protein>
<dbReference type="SUPFAM" id="SSF88946">
    <property type="entry name" value="Sigma2 domain of RNA polymerase sigma factors"/>
    <property type="match status" value="1"/>
</dbReference>
<dbReference type="Pfam" id="PF04545">
    <property type="entry name" value="Sigma70_r4"/>
    <property type="match status" value="1"/>
</dbReference>
<dbReference type="InterPro" id="IPR014284">
    <property type="entry name" value="RNA_pol_sigma-70_dom"/>
</dbReference>
<sequence>MNRSDNAVLQRARKMDADALAWIYDEFSPAIFAYAYRLTGDSYLAEECVSETFSRLLQSLRAGGGPQDHLKAYLYRIAHNWVTDQYRRAAPAAESWEDENESVSKDVPTTQARIEEREQKMEIRNALRVLTADQRLVITLRFLEDQTIEQIALALQKPAGAVKALQHRALQTLKKALSKPDKG</sequence>